<dbReference type="Proteomes" id="UP001209553">
    <property type="component" value="Unassembled WGS sequence"/>
</dbReference>
<dbReference type="RefSeq" id="WP_262856505.1">
    <property type="nucleotide sequence ID" value="NZ_JAOPKZ010000015.1"/>
</dbReference>
<accession>A0ABT2QS52</accession>
<evidence type="ECO:0000313" key="2">
    <source>
        <dbReference type="EMBL" id="MCU5746823.1"/>
    </source>
</evidence>
<dbReference type="SUPFAM" id="SSF53474">
    <property type="entry name" value="alpha/beta-Hydrolases"/>
    <property type="match status" value="1"/>
</dbReference>
<name>A0ABT2QS52_9STAP</name>
<dbReference type="InterPro" id="IPR001375">
    <property type="entry name" value="Peptidase_S9_cat"/>
</dbReference>
<reference evidence="2 3" key="1">
    <citation type="journal article" date="2023" name="Int. J. Syst. Evol. Microbiol.">
        <title>Streptococcus sciuri sp. nov., Staphylococcus marylandisciuri sp. nov. and Staphylococcus americanisciuri sp. nov., isolated from faeces of eastern grey squirrel (Sciurus carolinensis).</title>
        <authorList>
            <person name="Volokhov D.V."/>
            <person name="Zagorodnyaya T.A."/>
            <person name="Furtak V.A."/>
            <person name="Nattanmai G."/>
            <person name="Randall L."/>
            <person name="Jose S."/>
            <person name="Gao Y."/>
            <person name="Eisenberg T."/>
            <person name="Delmonte P."/>
            <person name="Blom J."/>
            <person name="Mitchell K.K."/>
        </authorList>
    </citation>
    <scope>NUCLEOTIDE SEQUENCE [LARGE SCALE GENOMIC DNA]</scope>
    <source>
        <strain evidence="2 3">SQ8-PEA</strain>
    </source>
</reference>
<proteinExistence type="predicted"/>
<evidence type="ECO:0000313" key="3">
    <source>
        <dbReference type="Proteomes" id="UP001209553"/>
    </source>
</evidence>
<dbReference type="EMBL" id="JAOPKZ010000015">
    <property type="protein sequence ID" value="MCU5746823.1"/>
    <property type="molecule type" value="Genomic_DNA"/>
</dbReference>
<keyword evidence="3" id="KW-1185">Reference proteome</keyword>
<organism evidence="2 3">
    <name type="scientific">Staphylococcus marylandisciuri</name>
    <dbReference type="NCBI Taxonomy" id="2981529"/>
    <lineage>
        <taxon>Bacteria</taxon>
        <taxon>Bacillati</taxon>
        <taxon>Bacillota</taxon>
        <taxon>Bacilli</taxon>
        <taxon>Bacillales</taxon>
        <taxon>Staphylococcaceae</taxon>
        <taxon>Staphylococcus</taxon>
    </lineage>
</organism>
<comment type="caution">
    <text evidence="2">The sequence shown here is derived from an EMBL/GenBank/DDBJ whole genome shotgun (WGS) entry which is preliminary data.</text>
</comment>
<feature type="domain" description="Peptidase S9 prolyl oligopeptidase catalytic" evidence="1">
    <location>
        <begin position="86"/>
        <end position="248"/>
    </location>
</feature>
<protein>
    <submittedName>
        <fullName evidence="2">Prolyl oligopeptidase family serine peptidase</fullName>
    </submittedName>
</protein>
<dbReference type="InterPro" id="IPR029058">
    <property type="entry name" value="AB_hydrolase_fold"/>
</dbReference>
<dbReference type="Pfam" id="PF00326">
    <property type="entry name" value="Peptidase_S9"/>
    <property type="match status" value="1"/>
</dbReference>
<sequence length="257" mass="29352">MDFIKRKRMPAELNNHISEEVTYLVQNLAIKGLLLTPLRKIQRIVVYLRGGKGQVGRVRTARLLQFSNQTTLIFAPYYRGNNGSEGKDEFCGNDLNDVIVPIKMLAQHYPNVPIHIVGFSRGGIQGLLTFQEVPITSFIIWGGVTDLLLMYEERQDLRGMMRRMIGHPTKNLSVYHERNGLSSLSRHSPPILIVHGGKDKQVNIQQAYKLEHRLDEIGATYQTYYQPTEGHVPRPPGLTSALQKVHQWMDDIERNNI</sequence>
<dbReference type="Gene3D" id="3.40.50.1820">
    <property type="entry name" value="alpha/beta hydrolase"/>
    <property type="match status" value="1"/>
</dbReference>
<evidence type="ECO:0000259" key="1">
    <source>
        <dbReference type="Pfam" id="PF00326"/>
    </source>
</evidence>
<gene>
    <name evidence="2" type="ORF">N9R04_09060</name>
</gene>